<dbReference type="Pfam" id="PF14322">
    <property type="entry name" value="SusD-like_3"/>
    <property type="match status" value="1"/>
</dbReference>
<dbReference type="InterPro" id="IPR012944">
    <property type="entry name" value="SusD_RagB_dom"/>
</dbReference>
<evidence type="ECO:0000256" key="3">
    <source>
        <dbReference type="ARBA" id="ARBA00022729"/>
    </source>
</evidence>
<keyword evidence="4" id="KW-0472">Membrane</keyword>
<feature type="domain" description="SusD-like N-terminal" evidence="7">
    <location>
        <begin position="91"/>
        <end position="214"/>
    </location>
</feature>
<organism evidence="8 9">
    <name type="scientific">Cyclobacterium marinum (strain ATCC 25205 / DSM 745 / LMG 13164 / NCIMB 1802)</name>
    <name type="common">Flectobacillus marinus</name>
    <dbReference type="NCBI Taxonomy" id="880070"/>
    <lineage>
        <taxon>Bacteria</taxon>
        <taxon>Pseudomonadati</taxon>
        <taxon>Bacteroidota</taxon>
        <taxon>Cytophagia</taxon>
        <taxon>Cytophagales</taxon>
        <taxon>Cyclobacteriaceae</taxon>
        <taxon>Cyclobacterium</taxon>
    </lineage>
</organism>
<evidence type="ECO:0000256" key="1">
    <source>
        <dbReference type="ARBA" id="ARBA00004442"/>
    </source>
</evidence>
<keyword evidence="5" id="KW-0998">Cell outer membrane</keyword>
<dbReference type="GO" id="GO:0009279">
    <property type="term" value="C:cell outer membrane"/>
    <property type="evidence" value="ECO:0007669"/>
    <property type="project" value="UniProtKB-SubCell"/>
</dbReference>
<evidence type="ECO:0000256" key="5">
    <source>
        <dbReference type="ARBA" id="ARBA00023237"/>
    </source>
</evidence>
<dbReference type="STRING" id="880070.Cycma_3891"/>
<name>G0J5G4_CYCMS</name>
<reference evidence="9" key="1">
    <citation type="submission" date="2011-07" db="EMBL/GenBank/DDBJ databases">
        <title>The complete genome of Cyclobacterium marinum DSM 745.</title>
        <authorList>
            <person name="Lucas S."/>
            <person name="Han J."/>
            <person name="Lapidus A."/>
            <person name="Bruce D."/>
            <person name="Goodwin L."/>
            <person name="Pitluck S."/>
            <person name="Peters L."/>
            <person name="Kyrpides N."/>
            <person name="Mavromatis K."/>
            <person name="Ivanova N."/>
            <person name="Ovchinnikova G."/>
            <person name="Chertkov O."/>
            <person name="Detter J.C."/>
            <person name="Tapia R."/>
            <person name="Han C."/>
            <person name="Land M."/>
            <person name="Hauser L."/>
            <person name="Markowitz V."/>
            <person name="Cheng J.-F."/>
            <person name="Hugenholtz P."/>
            <person name="Woyke T."/>
            <person name="Wu D."/>
            <person name="Tindall B."/>
            <person name="Schuetze A."/>
            <person name="Brambilla E."/>
            <person name="Klenk H.-P."/>
            <person name="Eisen J.A."/>
        </authorList>
    </citation>
    <scope>NUCLEOTIDE SEQUENCE [LARGE SCALE GENOMIC DNA]</scope>
    <source>
        <strain evidence="9">ATCC 25205 / DSM 745 / LMG 13164 / NCIMB 1802</strain>
    </source>
</reference>
<proteinExistence type="inferred from homology"/>
<comment type="subcellular location">
    <subcellularLocation>
        <location evidence="1">Cell outer membrane</location>
    </subcellularLocation>
</comment>
<gene>
    <name evidence="8" type="ordered locus">Cycma_3891</name>
</gene>
<dbReference type="AlphaFoldDB" id="G0J5G4"/>
<dbReference type="RefSeq" id="WP_014021885.1">
    <property type="nucleotide sequence ID" value="NC_015914.1"/>
</dbReference>
<protein>
    <submittedName>
        <fullName evidence="8">RagB/SusD domain-containing protein</fullName>
    </submittedName>
</protein>
<accession>G0J5G4</accession>
<sequence length="482" mass="54385">MKRITTIQLYILPVFLLLLISCEDLLLEQPKTVAVENFYNTAEEVETAVNAIYSPLRSTRAEQIAILDAHTDWGYGRGSRAQYNDFSGLNATNINTSGSRWNSFYQAIRNANLVIYNAPNGNDISEEEINYFIAEAKFLRALSYFDLVRNWAGVPLRTEDNMLEIDLPKSSVSDVYDLILSDLEYAEMHLNATASLIGRPTIYAAKTLLADVHLTLGNYDKAMAKSKEVIDSNNYSLVEINEANDIRTDIFGSDLVTSTEEVFYFKYSREIGQGNFMLFILNHPSTGYFNFGGAYAHYSDASNPFYINWEDGDLRKELWDKVDFGLGPNTLVSNKYMELDAVGRSDGGNDLPIYRYAEVLLIFAESSARNANAVTPEALEALNKIKRRAYGLAIDSPSEVDYSFSSGEITEFLDALLQERAYEFIFEGKRWLDLKRVGRAQEMVMKNKGITIADAHYLWPIPLSELNFNGALDPDTDQNPGY</sequence>
<dbReference type="OrthoDB" id="691907at2"/>
<keyword evidence="9" id="KW-1185">Reference proteome</keyword>
<evidence type="ECO:0000313" key="8">
    <source>
        <dbReference type="EMBL" id="AEL27600.1"/>
    </source>
</evidence>
<feature type="domain" description="RagB/SusD" evidence="6">
    <location>
        <begin position="309"/>
        <end position="482"/>
    </location>
</feature>
<dbReference type="CDD" id="cd08977">
    <property type="entry name" value="SusD"/>
    <property type="match status" value="1"/>
</dbReference>
<dbReference type="Proteomes" id="UP000001635">
    <property type="component" value="Chromosome"/>
</dbReference>
<dbReference type="Gene3D" id="1.25.40.390">
    <property type="match status" value="1"/>
</dbReference>
<dbReference type="InterPro" id="IPR033985">
    <property type="entry name" value="SusD-like_N"/>
</dbReference>
<dbReference type="SUPFAM" id="SSF48452">
    <property type="entry name" value="TPR-like"/>
    <property type="match status" value="1"/>
</dbReference>
<dbReference type="Pfam" id="PF07980">
    <property type="entry name" value="SusD_RagB"/>
    <property type="match status" value="1"/>
</dbReference>
<dbReference type="KEGG" id="cmr:Cycma_3891"/>
<evidence type="ECO:0000256" key="4">
    <source>
        <dbReference type="ARBA" id="ARBA00023136"/>
    </source>
</evidence>
<dbReference type="PROSITE" id="PS51257">
    <property type="entry name" value="PROKAR_LIPOPROTEIN"/>
    <property type="match status" value="1"/>
</dbReference>
<keyword evidence="3" id="KW-0732">Signal</keyword>
<dbReference type="HOGENOM" id="CLU_015553_1_3_10"/>
<comment type="similarity">
    <text evidence="2">Belongs to the SusD family.</text>
</comment>
<dbReference type="InterPro" id="IPR011990">
    <property type="entry name" value="TPR-like_helical_dom_sf"/>
</dbReference>
<evidence type="ECO:0000259" key="7">
    <source>
        <dbReference type="Pfam" id="PF14322"/>
    </source>
</evidence>
<evidence type="ECO:0000313" key="9">
    <source>
        <dbReference type="Proteomes" id="UP000001635"/>
    </source>
</evidence>
<dbReference type="eggNOG" id="COG0702">
    <property type="taxonomic scope" value="Bacteria"/>
</dbReference>
<dbReference type="EMBL" id="CP002955">
    <property type="protein sequence ID" value="AEL27600.1"/>
    <property type="molecule type" value="Genomic_DNA"/>
</dbReference>
<evidence type="ECO:0000256" key="2">
    <source>
        <dbReference type="ARBA" id="ARBA00006275"/>
    </source>
</evidence>
<evidence type="ECO:0000259" key="6">
    <source>
        <dbReference type="Pfam" id="PF07980"/>
    </source>
</evidence>